<feature type="region of interest" description="Disordered" evidence="3">
    <location>
        <begin position="184"/>
        <end position="241"/>
    </location>
</feature>
<proteinExistence type="predicted"/>
<gene>
    <name evidence="4" type="ORF">IV203_035851</name>
</gene>
<dbReference type="Proteomes" id="UP000693970">
    <property type="component" value="Unassembled WGS sequence"/>
</dbReference>
<reference evidence="4" key="1">
    <citation type="journal article" date="2021" name="Sci. Rep.">
        <title>Diploid genomic architecture of Nitzschia inconspicua, an elite biomass production diatom.</title>
        <authorList>
            <person name="Oliver A."/>
            <person name="Podell S."/>
            <person name="Pinowska A."/>
            <person name="Traller J.C."/>
            <person name="Smith S.R."/>
            <person name="McClure R."/>
            <person name="Beliaev A."/>
            <person name="Bohutskyi P."/>
            <person name="Hill E.A."/>
            <person name="Rabines A."/>
            <person name="Zheng H."/>
            <person name="Allen L.Z."/>
            <person name="Kuo A."/>
            <person name="Grigoriev I.V."/>
            <person name="Allen A.E."/>
            <person name="Hazlebeck D."/>
            <person name="Allen E.E."/>
        </authorList>
    </citation>
    <scope>NUCLEOTIDE SEQUENCE</scope>
    <source>
        <strain evidence="4">Hildebrandi</strain>
    </source>
</reference>
<feature type="compositionally biased region" description="Polar residues" evidence="3">
    <location>
        <begin position="665"/>
        <end position="676"/>
    </location>
</feature>
<keyword evidence="5" id="KW-1185">Reference proteome</keyword>
<keyword evidence="2" id="KW-0539">Nucleus</keyword>
<accession>A0A9K3LER2</accession>
<dbReference type="PANTHER" id="PTHR13489">
    <property type="entry name" value="MINI-CHROMOSOME MAINTENANCE COMPLEX-BINDING PROTEIN"/>
    <property type="match status" value="1"/>
</dbReference>
<dbReference type="InterPro" id="IPR019140">
    <property type="entry name" value="MCM_complex-bd"/>
</dbReference>
<evidence type="ECO:0000313" key="5">
    <source>
        <dbReference type="Proteomes" id="UP000693970"/>
    </source>
</evidence>
<evidence type="ECO:0000256" key="3">
    <source>
        <dbReference type="SAM" id="MobiDB-lite"/>
    </source>
</evidence>
<dbReference type="GO" id="GO:0006261">
    <property type="term" value="P:DNA-templated DNA replication"/>
    <property type="evidence" value="ECO:0007669"/>
    <property type="project" value="TreeGrafter"/>
</dbReference>
<feature type="compositionally biased region" description="Basic and acidic residues" evidence="3">
    <location>
        <begin position="200"/>
        <end position="209"/>
    </location>
</feature>
<comment type="subcellular location">
    <subcellularLocation>
        <location evidence="1">Nucleus</location>
    </subcellularLocation>
</comment>
<evidence type="ECO:0000313" key="4">
    <source>
        <dbReference type="EMBL" id="KAG7360752.1"/>
    </source>
</evidence>
<reference evidence="4" key="2">
    <citation type="submission" date="2021-04" db="EMBL/GenBank/DDBJ databases">
        <authorList>
            <person name="Podell S."/>
        </authorList>
    </citation>
    <scope>NUCLEOTIDE SEQUENCE</scope>
    <source>
        <strain evidence="4">Hildebrandi</strain>
    </source>
</reference>
<dbReference type="AlphaFoldDB" id="A0A9K3LER2"/>
<dbReference type="EMBL" id="JAGRRH010000013">
    <property type="protein sequence ID" value="KAG7360752.1"/>
    <property type="molecule type" value="Genomic_DNA"/>
</dbReference>
<dbReference type="PANTHER" id="PTHR13489:SF0">
    <property type="entry name" value="MINI-CHROMOSOME MAINTENANCE COMPLEX-BINDING PROTEIN"/>
    <property type="match status" value="1"/>
</dbReference>
<protein>
    <submittedName>
        <fullName evidence="4">Mini-chromosome maintenance replisome factor</fullName>
    </submittedName>
</protein>
<evidence type="ECO:0000256" key="1">
    <source>
        <dbReference type="ARBA" id="ARBA00004123"/>
    </source>
</evidence>
<dbReference type="Pfam" id="PF09739">
    <property type="entry name" value="MCM_bind"/>
    <property type="match status" value="2"/>
</dbReference>
<feature type="region of interest" description="Disordered" evidence="3">
    <location>
        <begin position="663"/>
        <end position="682"/>
    </location>
</feature>
<organism evidence="4 5">
    <name type="scientific">Nitzschia inconspicua</name>
    <dbReference type="NCBI Taxonomy" id="303405"/>
    <lineage>
        <taxon>Eukaryota</taxon>
        <taxon>Sar</taxon>
        <taxon>Stramenopiles</taxon>
        <taxon>Ochrophyta</taxon>
        <taxon>Bacillariophyta</taxon>
        <taxon>Bacillariophyceae</taxon>
        <taxon>Bacillariophycidae</taxon>
        <taxon>Bacillariales</taxon>
        <taxon>Bacillariaceae</taxon>
        <taxon>Nitzschia</taxon>
    </lineage>
</organism>
<evidence type="ECO:0000256" key="2">
    <source>
        <dbReference type="ARBA" id="ARBA00023242"/>
    </source>
</evidence>
<comment type="caution">
    <text evidence="4">The sequence shown here is derived from an EMBL/GenBank/DDBJ whole genome shotgun (WGS) entry which is preliminary data.</text>
</comment>
<dbReference type="OrthoDB" id="48289at2759"/>
<sequence length="724" mass="80692">MNDVVESICGKLSRGEELKLEDLRRLQPLHDIGGPMTSATTTNAATGGGVPYLNRSLLNDDAAVGRVGTGPQLVRYVGMVQDMLDPEYYITQDNQGRSMHFHDDGGCFVGDSCPEQSTIPNSCNVTVVHADDHSHRNNHLQNLAERTPLVIVPIPFASEWFRHGIQQPLDGIRKNNFGTIVAANSPKSVTQQQQQQPLDPPRKRGREGTAADNDQMMDSGKNDQHENITTKQIKPSDDDQVMQDSEVFATKSISDQDWWPAGTCGTSRDDCPILAKFSYDQLLPPLSEELGSENNQEPSSPLQQRLLLNDVVSVVGVLSMNPWEADFSKQHSQQPSNNNSIDEWMSSGWGGDAFATALPPPSRLPRLHVLSYQRVQLDSLAHQITAKPHGIGEEVKDMEESDNIMLESSSNSYCPKPFARQFQCSQLGESASSLALSLWMCLLSKADRRANDTARHKGMIHVGPMERALGCWSLQVSTPDVDRSRAMFRHLAKDVLPHFCPVVATIDCTQKDDPIHLVTGPSKDSNGRLRPCPLQLPAGSVLLVHYHPARTTDDSKMKAALQELVQHHRLSYRFEGGVVLPFEADYQIIVITTQTQQLPCTVSILSKDVASEVRMSLNDAVHLQRALCRARNNIKHDGSTGELTLSSSLLERAQKDFLERRRQAYESQQQEETPTQLPGEDDFHRWLNTTKLLAKSRISLDHNETSKWEATVNDWETALERDDE</sequence>
<name>A0A9K3LER2_9STRA</name>
<dbReference type="GO" id="GO:0005634">
    <property type="term" value="C:nucleus"/>
    <property type="evidence" value="ECO:0007669"/>
    <property type="project" value="UniProtKB-SubCell"/>
</dbReference>
<dbReference type="GO" id="GO:0003682">
    <property type="term" value="F:chromatin binding"/>
    <property type="evidence" value="ECO:0007669"/>
    <property type="project" value="TreeGrafter"/>
</dbReference>